<reference evidence="3" key="2">
    <citation type="submission" date="2015-01" db="EMBL/GenBank/DDBJ databases">
        <title>Evolutionary Origins and Diversification of the Mycorrhizal Mutualists.</title>
        <authorList>
            <consortium name="DOE Joint Genome Institute"/>
            <consortium name="Mycorrhizal Genomics Consortium"/>
            <person name="Kohler A."/>
            <person name="Kuo A."/>
            <person name="Nagy L.G."/>
            <person name="Floudas D."/>
            <person name="Copeland A."/>
            <person name="Barry K.W."/>
            <person name="Cichocki N."/>
            <person name="Veneault-Fourrey C."/>
            <person name="LaButti K."/>
            <person name="Lindquist E.A."/>
            <person name="Lipzen A."/>
            <person name="Lundell T."/>
            <person name="Morin E."/>
            <person name="Murat C."/>
            <person name="Riley R."/>
            <person name="Ohm R."/>
            <person name="Sun H."/>
            <person name="Tunlid A."/>
            <person name="Henrissat B."/>
            <person name="Grigoriev I.V."/>
            <person name="Hibbett D.S."/>
            <person name="Martin F."/>
        </authorList>
    </citation>
    <scope>NUCLEOTIDE SEQUENCE [LARGE SCALE GENOMIC DNA]</scope>
    <source>
        <strain evidence="3">Marx 270</strain>
    </source>
</reference>
<dbReference type="EMBL" id="KN832168">
    <property type="protein sequence ID" value="KIN93453.1"/>
    <property type="molecule type" value="Genomic_DNA"/>
</dbReference>
<feature type="region of interest" description="Disordered" evidence="1">
    <location>
        <begin position="1"/>
        <end position="22"/>
    </location>
</feature>
<reference evidence="2 3" key="1">
    <citation type="submission" date="2014-04" db="EMBL/GenBank/DDBJ databases">
        <authorList>
            <consortium name="DOE Joint Genome Institute"/>
            <person name="Kuo A."/>
            <person name="Kohler A."/>
            <person name="Costa M.D."/>
            <person name="Nagy L.G."/>
            <person name="Floudas D."/>
            <person name="Copeland A."/>
            <person name="Barry K.W."/>
            <person name="Cichocki N."/>
            <person name="Veneault-Fourrey C."/>
            <person name="LaButti K."/>
            <person name="Lindquist E.A."/>
            <person name="Lipzen A."/>
            <person name="Lundell T."/>
            <person name="Morin E."/>
            <person name="Murat C."/>
            <person name="Sun H."/>
            <person name="Tunlid A."/>
            <person name="Henrissat B."/>
            <person name="Grigoriev I.V."/>
            <person name="Hibbett D.S."/>
            <person name="Martin F."/>
            <person name="Nordberg H.P."/>
            <person name="Cantor M.N."/>
            <person name="Hua S.X."/>
        </authorList>
    </citation>
    <scope>NUCLEOTIDE SEQUENCE [LARGE SCALE GENOMIC DNA]</scope>
    <source>
        <strain evidence="2 3">Marx 270</strain>
    </source>
</reference>
<gene>
    <name evidence="2" type="ORF">M404DRAFT_36097</name>
</gene>
<dbReference type="Proteomes" id="UP000054217">
    <property type="component" value="Unassembled WGS sequence"/>
</dbReference>
<evidence type="ECO:0000256" key="1">
    <source>
        <dbReference type="SAM" id="MobiDB-lite"/>
    </source>
</evidence>
<evidence type="ECO:0000313" key="3">
    <source>
        <dbReference type="Proteomes" id="UP000054217"/>
    </source>
</evidence>
<dbReference type="InterPro" id="IPR046521">
    <property type="entry name" value="DUF6698"/>
</dbReference>
<proteinExistence type="predicted"/>
<dbReference type="Pfam" id="PF20414">
    <property type="entry name" value="DUF6698"/>
    <property type="match status" value="1"/>
</dbReference>
<dbReference type="InParanoid" id="A0A0C3ND04"/>
<organism evidence="2 3">
    <name type="scientific">Pisolithus tinctorius Marx 270</name>
    <dbReference type="NCBI Taxonomy" id="870435"/>
    <lineage>
        <taxon>Eukaryota</taxon>
        <taxon>Fungi</taxon>
        <taxon>Dikarya</taxon>
        <taxon>Basidiomycota</taxon>
        <taxon>Agaricomycotina</taxon>
        <taxon>Agaricomycetes</taxon>
        <taxon>Agaricomycetidae</taxon>
        <taxon>Boletales</taxon>
        <taxon>Sclerodermatineae</taxon>
        <taxon>Pisolithaceae</taxon>
        <taxon>Pisolithus</taxon>
    </lineage>
</organism>
<dbReference type="HOGENOM" id="CLU_1337979_0_0_1"/>
<sequence>MDNTLPNPNSSKSLVVKGRRSKKRKIEDDPMVIYRTVGRRLAYTVDMFANVSIAFGVVPDLSKAIDDANGQKLEEALEMVQEGVTCCRTDDCGSLKWPGLNYVLLNTSALVPSIPPTDTSKSLCGFHHPQLARLLCLHKYISEFDQSPNQYVDRILNGDLIFKVWPLPSFLYDQTKPYNLDDIQDGLFCGHVLVRVSRDHPCCVD</sequence>
<dbReference type="AlphaFoldDB" id="A0A0C3ND04"/>
<name>A0A0C3ND04_PISTI</name>
<evidence type="ECO:0000313" key="2">
    <source>
        <dbReference type="EMBL" id="KIN93453.1"/>
    </source>
</evidence>
<protein>
    <submittedName>
        <fullName evidence="2">Uncharacterized protein</fullName>
    </submittedName>
</protein>
<feature type="compositionally biased region" description="Polar residues" evidence="1">
    <location>
        <begin position="1"/>
        <end position="13"/>
    </location>
</feature>
<accession>A0A0C3ND04</accession>
<dbReference type="OrthoDB" id="3220614at2759"/>
<keyword evidence="3" id="KW-1185">Reference proteome</keyword>